<evidence type="ECO:0008006" key="3">
    <source>
        <dbReference type="Google" id="ProtNLM"/>
    </source>
</evidence>
<dbReference type="Gene3D" id="1.10.340.70">
    <property type="match status" value="1"/>
</dbReference>
<accession>A0AAF0PNB4</accession>
<dbReference type="Proteomes" id="UP001234989">
    <property type="component" value="Chromosome 1"/>
</dbReference>
<protein>
    <recommendedName>
        <fullName evidence="3">Integrase zinc-binding domain-containing protein</fullName>
    </recommendedName>
</protein>
<proteinExistence type="predicted"/>
<gene>
    <name evidence="1" type="ORF">MTR67_001513</name>
</gene>
<evidence type="ECO:0000313" key="1">
    <source>
        <dbReference type="EMBL" id="WMV08128.1"/>
    </source>
</evidence>
<reference evidence="1" key="1">
    <citation type="submission" date="2023-08" db="EMBL/GenBank/DDBJ databases">
        <title>A de novo genome assembly of Solanum verrucosum Schlechtendal, a Mexican diploid species geographically isolated from the other diploid A-genome species in potato relatives.</title>
        <authorList>
            <person name="Hosaka K."/>
        </authorList>
    </citation>
    <scope>NUCLEOTIDE SEQUENCE</scope>
    <source>
        <tissue evidence="1">Young leaves</tissue>
    </source>
</reference>
<dbReference type="EMBL" id="CP133612">
    <property type="protein sequence ID" value="WMV08128.1"/>
    <property type="molecule type" value="Genomic_DNA"/>
</dbReference>
<keyword evidence="2" id="KW-1185">Reference proteome</keyword>
<evidence type="ECO:0000313" key="2">
    <source>
        <dbReference type="Proteomes" id="UP001234989"/>
    </source>
</evidence>
<dbReference type="AlphaFoldDB" id="A0AAF0PNB4"/>
<organism evidence="1 2">
    <name type="scientific">Solanum verrucosum</name>
    <dbReference type="NCBI Taxonomy" id="315347"/>
    <lineage>
        <taxon>Eukaryota</taxon>
        <taxon>Viridiplantae</taxon>
        <taxon>Streptophyta</taxon>
        <taxon>Embryophyta</taxon>
        <taxon>Tracheophyta</taxon>
        <taxon>Spermatophyta</taxon>
        <taxon>Magnoliopsida</taxon>
        <taxon>eudicotyledons</taxon>
        <taxon>Gunneridae</taxon>
        <taxon>Pentapetalae</taxon>
        <taxon>asterids</taxon>
        <taxon>lamiids</taxon>
        <taxon>Solanales</taxon>
        <taxon>Solanaceae</taxon>
        <taxon>Solanoideae</taxon>
        <taxon>Solaneae</taxon>
        <taxon>Solanum</taxon>
    </lineage>
</organism>
<name>A0AAF0PNB4_SOLVR</name>
<sequence length="147" mass="16795">MLACVEGRSSMMEQIRAQKIEDLRVGNFVRLISKECSFSKYYIHPGAKTIYRDLRKHYLWYRMKMDISIFVARCLNSHSLGGFTQQVYLEKLGTQFEFSMAFHFQSDGLSGRTIRVLENMLQKCVITFGALDNFGSSLISGLGVTLA</sequence>